<dbReference type="EMBL" id="JAFHDT010000019">
    <property type="protein sequence ID" value="KAI7796285.1"/>
    <property type="molecule type" value="Genomic_DNA"/>
</dbReference>
<dbReference type="CDD" id="cd00096">
    <property type="entry name" value="Ig"/>
    <property type="match status" value="1"/>
</dbReference>
<evidence type="ECO:0000313" key="3">
    <source>
        <dbReference type="EMBL" id="KAI7796285.1"/>
    </source>
</evidence>
<keyword evidence="4" id="KW-1185">Reference proteome</keyword>
<feature type="domain" description="Ig-like" evidence="2">
    <location>
        <begin position="66"/>
        <end position="151"/>
    </location>
</feature>
<protein>
    <submittedName>
        <fullName evidence="3">Semaphorin-4D</fullName>
    </submittedName>
</protein>
<dbReference type="SUPFAM" id="SSF48726">
    <property type="entry name" value="Immunoglobulin"/>
    <property type="match status" value="1"/>
</dbReference>
<dbReference type="Gene3D" id="2.60.40.10">
    <property type="entry name" value="Immunoglobulins"/>
    <property type="match status" value="1"/>
</dbReference>
<dbReference type="InterPro" id="IPR007110">
    <property type="entry name" value="Ig-like_dom"/>
</dbReference>
<dbReference type="Proteomes" id="UP001059041">
    <property type="component" value="Linkage Group LG19"/>
</dbReference>
<accession>A0A9W7TCY6</accession>
<proteinExistence type="predicted"/>
<gene>
    <name evidence="3" type="ORF">IRJ41_020496</name>
</gene>
<dbReference type="InterPro" id="IPR036179">
    <property type="entry name" value="Ig-like_dom_sf"/>
</dbReference>
<dbReference type="InterPro" id="IPR013098">
    <property type="entry name" value="Ig_I-set"/>
</dbReference>
<organism evidence="3 4">
    <name type="scientific">Triplophysa rosa</name>
    <name type="common">Cave loach</name>
    <dbReference type="NCBI Taxonomy" id="992332"/>
    <lineage>
        <taxon>Eukaryota</taxon>
        <taxon>Metazoa</taxon>
        <taxon>Chordata</taxon>
        <taxon>Craniata</taxon>
        <taxon>Vertebrata</taxon>
        <taxon>Euteleostomi</taxon>
        <taxon>Actinopterygii</taxon>
        <taxon>Neopterygii</taxon>
        <taxon>Teleostei</taxon>
        <taxon>Ostariophysi</taxon>
        <taxon>Cypriniformes</taxon>
        <taxon>Nemacheilidae</taxon>
        <taxon>Triplophysa</taxon>
    </lineage>
</organism>
<feature type="non-terminal residue" evidence="3">
    <location>
        <position position="199"/>
    </location>
</feature>
<dbReference type="Pfam" id="PF07679">
    <property type="entry name" value="I-set"/>
    <property type="match status" value="1"/>
</dbReference>
<evidence type="ECO:0000256" key="1">
    <source>
        <dbReference type="SAM" id="MobiDB-lite"/>
    </source>
</evidence>
<reference evidence="3" key="1">
    <citation type="submission" date="2021-02" db="EMBL/GenBank/DDBJ databases">
        <title>Comparative genomics reveals that relaxation of natural selection precedes convergent phenotypic evolution of cavefish.</title>
        <authorList>
            <person name="Peng Z."/>
        </authorList>
    </citation>
    <scope>NUCLEOTIDE SEQUENCE</scope>
    <source>
        <tissue evidence="3">Muscle</tissue>
    </source>
</reference>
<name>A0A9W7TCY6_TRIRA</name>
<comment type="caution">
    <text evidence="3">The sequence shown here is derived from an EMBL/GenBank/DDBJ whole genome shotgun (WGS) entry which is preliminary data.</text>
</comment>
<dbReference type="InterPro" id="IPR013783">
    <property type="entry name" value="Ig-like_fold"/>
</dbReference>
<evidence type="ECO:0000313" key="4">
    <source>
        <dbReference type="Proteomes" id="UP001059041"/>
    </source>
</evidence>
<feature type="region of interest" description="Disordered" evidence="1">
    <location>
        <begin position="34"/>
        <end position="57"/>
    </location>
</feature>
<sequence length="199" mass="21949">FSLQLTLGSLSPPVHPLPVSCTVSLAVPPHSPVDTSSLPTSCGRPSLLPSSSSSSSSSVWRAHLLPPLLMDQSWGVHPHQAFLLFCLALGPNDVRVQWHVNGRRLETSVMEQRHALSRDAVLVSSWIKEKPSDKPGQYECTAVSKAGNDVSKIDLWPNSMDEAPHRDAVDQWRNALSEHNRLLQEWKKARESCDGHTVL</sequence>
<evidence type="ECO:0000259" key="2">
    <source>
        <dbReference type="PROSITE" id="PS50835"/>
    </source>
</evidence>
<dbReference type="AlphaFoldDB" id="A0A9W7TCY6"/>
<dbReference type="PROSITE" id="PS50835">
    <property type="entry name" value="IG_LIKE"/>
    <property type="match status" value="1"/>
</dbReference>
<feature type="compositionally biased region" description="Low complexity" evidence="1">
    <location>
        <begin position="45"/>
        <end position="57"/>
    </location>
</feature>